<feature type="compositionally biased region" description="Polar residues" evidence="2">
    <location>
        <begin position="46"/>
        <end position="89"/>
    </location>
</feature>
<protein>
    <recommendedName>
        <fullName evidence="5">Golgin-45</fullName>
    </recommendedName>
</protein>
<evidence type="ECO:0008006" key="5">
    <source>
        <dbReference type="Google" id="ProtNLM"/>
    </source>
</evidence>
<dbReference type="Proteomes" id="UP001159427">
    <property type="component" value="Unassembled WGS sequence"/>
</dbReference>
<feature type="compositionally biased region" description="Low complexity" evidence="2">
    <location>
        <begin position="1"/>
        <end position="15"/>
    </location>
</feature>
<evidence type="ECO:0000313" key="4">
    <source>
        <dbReference type="Proteomes" id="UP001159427"/>
    </source>
</evidence>
<evidence type="ECO:0000256" key="2">
    <source>
        <dbReference type="SAM" id="MobiDB-lite"/>
    </source>
</evidence>
<dbReference type="InterPro" id="IPR027095">
    <property type="entry name" value="Golgin-45"/>
</dbReference>
<dbReference type="EMBL" id="CALNXI010000301">
    <property type="protein sequence ID" value="CAH3024357.1"/>
    <property type="molecule type" value="Genomic_DNA"/>
</dbReference>
<dbReference type="PANTHER" id="PTHR13066:SF2">
    <property type="entry name" value="GOLGIN-45"/>
    <property type="match status" value="1"/>
</dbReference>
<feature type="region of interest" description="Disordered" evidence="2">
    <location>
        <begin position="46"/>
        <end position="105"/>
    </location>
</feature>
<evidence type="ECO:0000256" key="1">
    <source>
        <dbReference type="SAM" id="Coils"/>
    </source>
</evidence>
<feature type="compositionally biased region" description="Basic and acidic residues" evidence="2">
    <location>
        <begin position="90"/>
        <end position="103"/>
    </location>
</feature>
<feature type="coiled-coil region" evidence="1">
    <location>
        <begin position="235"/>
        <end position="311"/>
    </location>
</feature>
<name>A0ABN8M7C3_9CNID</name>
<dbReference type="PANTHER" id="PTHR13066">
    <property type="entry name" value="BASIC LEUCINE ZIPPER NUCLEAR FACTOR 1 BLZF1 PROTEIN"/>
    <property type="match status" value="1"/>
</dbReference>
<evidence type="ECO:0000313" key="3">
    <source>
        <dbReference type="EMBL" id="CAH3024357.1"/>
    </source>
</evidence>
<keyword evidence="1" id="KW-0175">Coiled coil</keyword>
<accession>A0ABN8M7C3</accession>
<feature type="region of interest" description="Disordered" evidence="2">
    <location>
        <begin position="1"/>
        <end position="26"/>
    </location>
</feature>
<gene>
    <name evidence="3" type="ORF">PEVE_00022681</name>
</gene>
<comment type="caution">
    <text evidence="3">The sequence shown here is derived from an EMBL/GenBank/DDBJ whole genome shotgun (WGS) entry which is preliminary data.</text>
</comment>
<sequence>MEYSSSNSSDGSISEGSDDSELLQRKITSLPTTTKSQVFGNKAVCSSTGRKATSQPTNYQEKQRNTNTQDILNHQIQRRQGYSPTSVSRTENKHYAENDEHPKPTAIYRQNSTNILLQGAELLRLDHQLGISLKGDDQVPSLALPVADLNYKELSVKTTVVEHTAEFVDSQKVIYDLEEQNSKLVEEKTKLSVQLGVQTKVNAEIKRLLVASVGEDIGQRLEDLVSRNVQQTVELKHWKKVCEEYSEESDRLEIECDVWRTKFLASRMMSDELSSWKVALYARYRQAQSALQRLLDERAQLQQYLIDTKRQSLHSMLKSTGGILQGSFPSLSSANEQNIVEIASLNNSLAEETLDLAQNVLPALSLSETSLVLTHESVENTEKLKMGPTSAEKLALQVLSDDVDLQAEQQQLRGVMKRMSQQYIGHDYQSRFATKNFRVTYDCCERCTGALQVV</sequence>
<proteinExistence type="predicted"/>
<reference evidence="3 4" key="1">
    <citation type="submission" date="2022-05" db="EMBL/GenBank/DDBJ databases">
        <authorList>
            <consortium name="Genoscope - CEA"/>
            <person name="William W."/>
        </authorList>
    </citation>
    <scope>NUCLEOTIDE SEQUENCE [LARGE SCALE GENOMIC DNA]</scope>
</reference>
<organism evidence="3 4">
    <name type="scientific">Porites evermanni</name>
    <dbReference type="NCBI Taxonomy" id="104178"/>
    <lineage>
        <taxon>Eukaryota</taxon>
        <taxon>Metazoa</taxon>
        <taxon>Cnidaria</taxon>
        <taxon>Anthozoa</taxon>
        <taxon>Hexacorallia</taxon>
        <taxon>Scleractinia</taxon>
        <taxon>Fungiina</taxon>
        <taxon>Poritidae</taxon>
        <taxon>Porites</taxon>
    </lineage>
</organism>
<keyword evidence="4" id="KW-1185">Reference proteome</keyword>